<evidence type="ECO:0000313" key="2">
    <source>
        <dbReference type="Proteomes" id="UP001060215"/>
    </source>
</evidence>
<keyword evidence="2" id="KW-1185">Reference proteome</keyword>
<sequence length="315" mass="35763">MDSETLSAKLPTVEFTGENLEPGKSSWFATCHKVRRALEEYGCFVAVYDRVDLELDEAIFGELEELFDLPTETKVQNTSDVPYFGYVGQLPDIPLYESMGISDPQTLQGTQTFTKLMWPAGNDKFCETICSYSKLVSQLEQTVKRMVFESYGVEKCFENHDIGSTSYLLKATKYKAPTMNEMDIGLTSHTDKSFITILHQNQVNGLEVKSKNGEWIGFEEYLPSSFVVMAGDAFMAWSNNRIHSPSHRVVMRGDKTRYSLGLFSINKGTIRIPQELVDEQHPLQFHPFDNLGLLLYSYADVYTRSESCVKDYCGI</sequence>
<proteinExistence type="predicted"/>
<keyword evidence="1" id="KW-0560">Oxidoreductase</keyword>
<accession>A0ACC0IAW1</accession>
<evidence type="ECO:0000313" key="1">
    <source>
        <dbReference type="EMBL" id="KAI8022550.1"/>
    </source>
</evidence>
<keyword evidence="1" id="KW-0223">Dioxygenase</keyword>
<gene>
    <name evidence="1" type="ORF">LOK49_LG03G02610</name>
</gene>
<organism evidence="1 2">
    <name type="scientific">Camellia lanceoleosa</name>
    <dbReference type="NCBI Taxonomy" id="1840588"/>
    <lineage>
        <taxon>Eukaryota</taxon>
        <taxon>Viridiplantae</taxon>
        <taxon>Streptophyta</taxon>
        <taxon>Embryophyta</taxon>
        <taxon>Tracheophyta</taxon>
        <taxon>Spermatophyta</taxon>
        <taxon>Magnoliopsida</taxon>
        <taxon>eudicotyledons</taxon>
        <taxon>Gunneridae</taxon>
        <taxon>Pentapetalae</taxon>
        <taxon>asterids</taxon>
        <taxon>Ericales</taxon>
        <taxon>Theaceae</taxon>
        <taxon>Camellia</taxon>
    </lineage>
</organism>
<name>A0ACC0IAW1_9ERIC</name>
<dbReference type="EMBL" id="CM045763">
    <property type="protein sequence ID" value="KAI8022550.1"/>
    <property type="molecule type" value="Genomic_DNA"/>
</dbReference>
<protein>
    <submittedName>
        <fullName evidence="1">2-oxoglutarate-dependent dioxygenase AOP1</fullName>
    </submittedName>
</protein>
<reference evidence="1 2" key="1">
    <citation type="journal article" date="2022" name="Plant J.">
        <title>Chromosome-level genome of Camellia lanceoleosa provides a valuable resource for understanding genome evolution and self-incompatibility.</title>
        <authorList>
            <person name="Gong W."/>
            <person name="Xiao S."/>
            <person name="Wang L."/>
            <person name="Liao Z."/>
            <person name="Chang Y."/>
            <person name="Mo W."/>
            <person name="Hu G."/>
            <person name="Li W."/>
            <person name="Zhao G."/>
            <person name="Zhu H."/>
            <person name="Hu X."/>
            <person name="Ji K."/>
            <person name="Xiang X."/>
            <person name="Song Q."/>
            <person name="Yuan D."/>
            <person name="Jin S."/>
            <person name="Zhang L."/>
        </authorList>
    </citation>
    <scope>NUCLEOTIDE SEQUENCE [LARGE SCALE GENOMIC DNA]</scope>
    <source>
        <strain evidence="1">SQ_2022a</strain>
    </source>
</reference>
<comment type="caution">
    <text evidence="1">The sequence shown here is derived from an EMBL/GenBank/DDBJ whole genome shotgun (WGS) entry which is preliminary data.</text>
</comment>
<dbReference type="Proteomes" id="UP001060215">
    <property type="component" value="Chromosome 6"/>
</dbReference>